<protein>
    <submittedName>
        <fullName evidence="5">AAA family ATPase</fullName>
    </submittedName>
</protein>
<evidence type="ECO:0000313" key="5">
    <source>
        <dbReference type="EMBL" id="MFC3022793.1"/>
    </source>
</evidence>
<dbReference type="Gene3D" id="3.40.50.300">
    <property type="entry name" value="P-loop containing nucleotide triphosphate hydrolases"/>
    <property type="match status" value="1"/>
</dbReference>
<dbReference type="PROSITE" id="PS00674">
    <property type="entry name" value="AAA"/>
    <property type="match status" value="1"/>
</dbReference>
<dbReference type="PANTHER" id="PTHR23077:SF171">
    <property type="entry name" value="NUCLEAR VALOSIN-CONTAINING PROTEIN-LIKE"/>
    <property type="match status" value="1"/>
</dbReference>
<dbReference type="SUPFAM" id="SSF52540">
    <property type="entry name" value="P-loop containing nucleoside triphosphate hydrolases"/>
    <property type="match status" value="1"/>
</dbReference>
<dbReference type="RefSeq" id="WP_123017284.1">
    <property type="nucleotide sequence ID" value="NZ_AP024911.1"/>
</dbReference>
<comment type="similarity">
    <text evidence="3">Belongs to the AAA ATPase family.</text>
</comment>
<gene>
    <name evidence="5" type="ORF">ACFODT_02970</name>
</gene>
<dbReference type="InterPro" id="IPR003959">
    <property type="entry name" value="ATPase_AAA_core"/>
</dbReference>
<accession>A0ABV7C7L9</accession>
<evidence type="ECO:0000259" key="4">
    <source>
        <dbReference type="SMART" id="SM00382"/>
    </source>
</evidence>
<dbReference type="CDD" id="cd19481">
    <property type="entry name" value="RecA-like_protease"/>
    <property type="match status" value="1"/>
</dbReference>
<feature type="domain" description="AAA+ ATPase" evidence="4">
    <location>
        <begin position="235"/>
        <end position="371"/>
    </location>
</feature>
<dbReference type="Pfam" id="PF00004">
    <property type="entry name" value="AAA"/>
    <property type="match status" value="1"/>
</dbReference>
<keyword evidence="2 3" id="KW-0067">ATP-binding</keyword>
<dbReference type="PANTHER" id="PTHR23077">
    <property type="entry name" value="AAA-FAMILY ATPASE"/>
    <property type="match status" value="1"/>
</dbReference>
<dbReference type="Proteomes" id="UP001595384">
    <property type="component" value="Unassembled WGS sequence"/>
</dbReference>
<keyword evidence="6" id="KW-1185">Reference proteome</keyword>
<evidence type="ECO:0000256" key="2">
    <source>
        <dbReference type="ARBA" id="ARBA00022840"/>
    </source>
</evidence>
<reference evidence="6" key="1">
    <citation type="journal article" date="2019" name="Int. J. Syst. Evol. Microbiol.">
        <title>The Global Catalogue of Microorganisms (GCM) 10K type strain sequencing project: providing services to taxonomists for standard genome sequencing and annotation.</title>
        <authorList>
            <consortium name="The Broad Institute Genomics Platform"/>
            <consortium name="The Broad Institute Genome Sequencing Center for Infectious Disease"/>
            <person name="Wu L."/>
            <person name="Ma J."/>
        </authorList>
    </citation>
    <scope>NUCLEOTIDE SEQUENCE [LARGE SCALE GENOMIC DNA]</scope>
    <source>
        <strain evidence="6">KCTC 62784</strain>
    </source>
</reference>
<comment type="caution">
    <text evidence="5">The sequence shown here is derived from an EMBL/GenBank/DDBJ whole genome shotgun (WGS) entry which is preliminary data.</text>
</comment>
<dbReference type="InterPro" id="IPR050168">
    <property type="entry name" value="AAA_ATPase_domain"/>
</dbReference>
<dbReference type="SMART" id="SM00382">
    <property type="entry name" value="AAA"/>
    <property type="match status" value="1"/>
</dbReference>
<dbReference type="InterPro" id="IPR003593">
    <property type="entry name" value="AAA+_ATPase"/>
</dbReference>
<sequence>MNDLFLPNGYHLPSGHKVTKKIQSGIGWQIFVTSNDSRVLVITEELVNNNFDNGILPRKVFTTCYIGGEIFYLHESEPRYELSHIKYSNVPKDFSEAKAFAHAFRATRNLASDLDLSDAIYIEKFSRLLVVGTDTTAPKSDELVLGKWLTGGVGLSATNTDRIKSLSGINDLRLLHEILLDSGVIKETISVVEIEKPPLKEFRLVGRNQLEHFLIEHVVDIIENPSFYASLGINFPTPFILHGPPGCGKTYAVEQLIDYLKLPSYHIESSTVGSPYIHETSRKISEIFEGAINNSPAVIVIDEMESFVSSRSHGDIGLHRVEEVNEFLRLIPKAIANNVLIIGMTNQLDMLDSAVTRRGRFDFCIEVKTPTRSEIEELFDHLVMNFPCDLEQCTENIYNGLYGRQPSDVVFVVKEAGRIAARRRNNLLTAECFLMAIEKLPRLDNKKKNKIGFI</sequence>
<evidence type="ECO:0000256" key="1">
    <source>
        <dbReference type="ARBA" id="ARBA00022741"/>
    </source>
</evidence>
<name>A0ABV7C7L9_9VIBR</name>
<evidence type="ECO:0000313" key="6">
    <source>
        <dbReference type="Proteomes" id="UP001595384"/>
    </source>
</evidence>
<evidence type="ECO:0000256" key="3">
    <source>
        <dbReference type="RuleBase" id="RU003651"/>
    </source>
</evidence>
<keyword evidence="1 3" id="KW-0547">Nucleotide-binding</keyword>
<dbReference type="EMBL" id="JBHRSE010000022">
    <property type="protein sequence ID" value="MFC3022793.1"/>
    <property type="molecule type" value="Genomic_DNA"/>
</dbReference>
<dbReference type="InterPro" id="IPR003960">
    <property type="entry name" value="ATPase_AAA_CS"/>
</dbReference>
<dbReference type="InterPro" id="IPR027417">
    <property type="entry name" value="P-loop_NTPase"/>
</dbReference>
<organism evidence="5 6">
    <name type="scientific">Vibrio zhugei</name>
    <dbReference type="NCBI Taxonomy" id="2479546"/>
    <lineage>
        <taxon>Bacteria</taxon>
        <taxon>Pseudomonadati</taxon>
        <taxon>Pseudomonadota</taxon>
        <taxon>Gammaproteobacteria</taxon>
        <taxon>Vibrionales</taxon>
        <taxon>Vibrionaceae</taxon>
        <taxon>Vibrio</taxon>
    </lineage>
</organism>
<proteinExistence type="inferred from homology"/>